<dbReference type="PROSITE" id="PS50268">
    <property type="entry name" value="CADHERIN_2"/>
    <property type="match status" value="1"/>
</dbReference>
<dbReference type="Pfam" id="PF01457">
    <property type="entry name" value="Peptidase_M8"/>
    <property type="match status" value="1"/>
</dbReference>
<keyword evidence="6" id="KW-0482">Metalloprotease</keyword>
<dbReference type="GO" id="GO:0006508">
    <property type="term" value="P:proteolysis"/>
    <property type="evidence" value="ECO:0007669"/>
    <property type="project" value="UniProtKB-KW"/>
</dbReference>
<protein>
    <submittedName>
        <fullName evidence="8">Leishmanolysin</fullName>
    </submittedName>
</protein>
<accession>A0A316G3J8</accession>
<evidence type="ECO:0000256" key="3">
    <source>
        <dbReference type="ARBA" id="ARBA00022723"/>
    </source>
</evidence>
<dbReference type="GO" id="GO:0004222">
    <property type="term" value="F:metalloendopeptidase activity"/>
    <property type="evidence" value="ECO:0007669"/>
    <property type="project" value="InterPro"/>
</dbReference>
<evidence type="ECO:0000256" key="5">
    <source>
        <dbReference type="ARBA" id="ARBA00022833"/>
    </source>
</evidence>
<comment type="cofactor">
    <cofactor evidence="1">
        <name>Zn(2+)</name>
        <dbReference type="ChEBI" id="CHEBI:29105"/>
    </cofactor>
</comment>
<dbReference type="GO" id="GO:0016020">
    <property type="term" value="C:membrane"/>
    <property type="evidence" value="ECO:0007669"/>
    <property type="project" value="InterPro"/>
</dbReference>
<comment type="caution">
    <text evidence="8">The sequence shown here is derived from an EMBL/GenBank/DDBJ whole genome shotgun (WGS) entry which is preliminary data.</text>
</comment>
<dbReference type="InterPro" id="IPR001577">
    <property type="entry name" value="Peptidase_M8"/>
</dbReference>
<evidence type="ECO:0000313" key="8">
    <source>
        <dbReference type="EMBL" id="PWK54905.1"/>
    </source>
</evidence>
<dbReference type="SUPFAM" id="SSF55486">
    <property type="entry name" value="Metalloproteases ('zincins'), catalytic domain"/>
    <property type="match status" value="1"/>
</dbReference>
<evidence type="ECO:0000256" key="2">
    <source>
        <dbReference type="ARBA" id="ARBA00022670"/>
    </source>
</evidence>
<keyword evidence="9" id="KW-1185">Reference proteome</keyword>
<keyword evidence="2" id="KW-0645">Protease</keyword>
<evidence type="ECO:0000256" key="4">
    <source>
        <dbReference type="ARBA" id="ARBA00022801"/>
    </source>
</evidence>
<dbReference type="Proteomes" id="UP000245708">
    <property type="component" value="Unassembled WGS sequence"/>
</dbReference>
<dbReference type="GO" id="GO:0005509">
    <property type="term" value="F:calcium ion binding"/>
    <property type="evidence" value="ECO:0007669"/>
    <property type="project" value="InterPro"/>
</dbReference>
<feature type="domain" description="Cadherin" evidence="7">
    <location>
        <begin position="246"/>
        <end position="346"/>
    </location>
</feature>
<reference evidence="8 9" key="1">
    <citation type="submission" date="2018-05" db="EMBL/GenBank/DDBJ databases">
        <title>Genomic Encyclopedia of Type Strains, Phase IV (KMG-IV): sequencing the most valuable type-strain genomes for metagenomic binning, comparative biology and taxonomic classification.</title>
        <authorList>
            <person name="Goeker M."/>
        </authorList>
    </citation>
    <scope>NUCLEOTIDE SEQUENCE [LARGE SCALE GENOMIC DNA]</scope>
    <source>
        <strain evidence="8 9">DSM 16097</strain>
    </source>
</reference>
<evidence type="ECO:0000313" key="9">
    <source>
        <dbReference type="Proteomes" id="UP000245708"/>
    </source>
</evidence>
<keyword evidence="3" id="KW-0479">Metal-binding</keyword>
<evidence type="ECO:0000256" key="6">
    <source>
        <dbReference type="ARBA" id="ARBA00023049"/>
    </source>
</evidence>
<sequence length="770" mass="81030">MTVKHSSVLLIQVVDGFALTMFRIDPARASGDLAITPALYQGDLVVEVLRSITVEDGHFIAAPLADFSSDGSFKDVIVDGPLWLLSGLDDAAPIETVALAVSLSGHDLFFDMPSDNYGVVLDAGSVINLHGGRIIISDGTLDLTAAQLFNVQDILLNSALAISVQQLEELSGTVSSGGSGILNITLADMVDAELLQRIIAVKTLPSGLTLALEAKTPEVMTYLDEVLLPEINETLSFKVAERVAGENDAPSDIEVSLNAVPENVRDLIVATFSVVDVDPGDTHMITLSDDRFVVAGNTIVLADGVSLDFEAESTIALTITATDLGGLFLSRAVNLQVIDVNEAPTALSLANTVTSAFENQVLSTRLLIADLIVVDDALGSNIFSLSGADANLFEVLSGRLYLKAGVLPEYDLNPNLDVTITVFDPTLPGSLGVSTQITVNLRETNAGLASASIDPVRFTDADGSNSYTAGDTVTLRFNSAINVSSFTPSDFAVSNGSLGNATLTAHNAVNGRASEFSLTLGSSSVLTSQSALSVKQYAITDIAGLPNANVISFALPPITTGFDIVLNYSGDSNYLSIFEAAVAVWERVIIGDLPDVGSIDDLWIDVTVEHIDGRGGVLGYASVTHLRSSSDGGLPYKGYMVFDEVDLASMPLSEAIDVAIHEIAHVLGFGLLWSSFGLTSGALYTGANAVREFIAAGGQTNYIPLETEGGAGTAYYHWDEDILGREIMTGYLNSGENYLSAITIGAMEDLGYVVDYTVAEPYVLAAAIMV</sequence>
<evidence type="ECO:0000259" key="7">
    <source>
        <dbReference type="PROSITE" id="PS50268"/>
    </source>
</evidence>
<dbReference type="Gene3D" id="2.60.40.60">
    <property type="entry name" value="Cadherins"/>
    <property type="match status" value="1"/>
</dbReference>
<dbReference type="InterPro" id="IPR002126">
    <property type="entry name" value="Cadherin-like_dom"/>
</dbReference>
<evidence type="ECO:0000256" key="1">
    <source>
        <dbReference type="ARBA" id="ARBA00001947"/>
    </source>
</evidence>
<dbReference type="CDD" id="cd11304">
    <property type="entry name" value="Cadherin_repeat"/>
    <property type="match status" value="1"/>
</dbReference>
<name>A0A316G3J8_9RHOB</name>
<proteinExistence type="predicted"/>
<gene>
    <name evidence="8" type="ORF">C7455_1212</name>
</gene>
<dbReference type="EMBL" id="QGGW01000021">
    <property type="protein sequence ID" value="PWK54905.1"/>
    <property type="molecule type" value="Genomic_DNA"/>
</dbReference>
<keyword evidence="5" id="KW-0862">Zinc</keyword>
<dbReference type="SUPFAM" id="SSF49313">
    <property type="entry name" value="Cadherin-like"/>
    <property type="match status" value="1"/>
</dbReference>
<dbReference type="InterPro" id="IPR015919">
    <property type="entry name" value="Cadherin-like_sf"/>
</dbReference>
<dbReference type="GO" id="GO:0007156">
    <property type="term" value="P:homophilic cell adhesion via plasma membrane adhesion molecules"/>
    <property type="evidence" value="ECO:0007669"/>
    <property type="project" value="InterPro"/>
</dbReference>
<dbReference type="AlphaFoldDB" id="A0A316G3J8"/>
<dbReference type="Gene3D" id="3.90.132.10">
    <property type="entry name" value="Leishmanolysin , domain 2"/>
    <property type="match status" value="1"/>
</dbReference>
<organism evidence="8 9">
    <name type="scientific">Roseicyclus mahoneyensis</name>
    <dbReference type="NCBI Taxonomy" id="164332"/>
    <lineage>
        <taxon>Bacteria</taxon>
        <taxon>Pseudomonadati</taxon>
        <taxon>Pseudomonadota</taxon>
        <taxon>Alphaproteobacteria</taxon>
        <taxon>Rhodobacterales</taxon>
        <taxon>Roseobacteraceae</taxon>
        <taxon>Roseicyclus</taxon>
    </lineage>
</organism>
<keyword evidence="4" id="KW-0378">Hydrolase</keyword>